<gene>
    <name evidence="1" type="ORF">NPIL_15741</name>
</gene>
<sequence length="100" mass="11332">MFRNLRKGLFGFRQGVAGATSCSKNHRLARCLLILSFFVGGGTAYRHPIVVQKAIFLSVDFPNLKTLELFGFLVWYTDPRVVGQTVNRKPPTEFQSQLQK</sequence>
<reference evidence="1" key="1">
    <citation type="submission" date="2020-08" db="EMBL/GenBank/DDBJ databases">
        <title>Multicomponent nature underlies the extraordinary mechanical properties of spider dragline silk.</title>
        <authorList>
            <person name="Kono N."/>
            <person name="Nakamura H."/>
            <person name="Mori M."/>
            <person name="Yoshida Y."/>
            <person name="Ohtoshi R."/>
            <person name="Malay A.D."/>
            <person name="Moran D.A.P."/>
            <person name="Tomita M."/>
            <person name="Numata K."/>
            <person name="Arakawa K."/>
        </authorList>
    </citation>
    <scope>NUCLEOTIDE SEQUENCE</scope>
</reference>
<accession>A0A8X6PUX1</accession>
<dbReference type="Proteomes" id="UP000887013">
    <property type="component" value="Unassembled WGS sequence"/>
</dbReference>
<organism evidence="1 2">
    <name type="scientific">Nephila pilipes</name>
    <name type="common">Giant wood spider</name>
    <name type="synonym">Nephila maculata</name>
    <dbReference type="NCBI Taxonomy" id="299642"/>
    <lineage>
        <taxon>Eukaryota</taxon>
        <taxon>Metazoa</taxon>
        <taxon>Ecdysozoa</taxon>
        <taxon>Arthropoda</taxon>
        <taxon>Chelicerata</taxon>
        <taxon>Arachnida</taxon>
        <taxon>Araneae</taxon>
        <taxon>Araneomorphae</taxon>
        <taxon>Entelegynae</taxon>
        <taxon>Araneoidea</taxon>
        <taxon>Nephilidae</taxon>
        <taxon>Nephila</taxon>
    </lineage>
</organism>
<evidence type="ECO:0000313" key="2">
    <source>
        <dbReference type="Proteomes" id="UP000887013"/>
    </source>
</evidence>
<dbReference type="AlphaFoldDB" id="A0A8X6PUX1"/>
<dbReference type="EMBL" id="BMAW01074179">
    <property type="protein sequence ID" value="GFT91039.1"/>
    <property type="molecule type" value="Genomic_DNA"/>
</dbReference>
<keyword evidence="2" id="KW-1185">Reference proteome</keyword>
<name>A0A8X6PUX1_NEPPI</name>
<protein>
    <submittedName>
        <fullName evidence="1">Uncharacterized protein</fullName>
    </submittedName>
</protein>
<evidence type="ECO:0000313" key="1">
    <source>
        <dbReference type="EMBL" id="GFT91039.1"/>
    </source>
</evidence>
<proteinExistence type="predicted"/>
<comment type="caution">
    <text evidence="1">The sequence shown here is derived from an EMBL/GenBank/DDBJ whole genome shotgun (WGS) entry which is preliminary data.</text>
</comment>